<keyword evidence="1" id="KW-0472">Membrane</keyword>
<dbReference type="AlphaFoldDB" id="A0A517VPS0"/>
<evidence type="ECO:0008006" key="6">
    <source>
        <dbReference type="Google" id="ProtNLM"/>
    </source>
</evidence>
<evidence type="ECO:0000259" key="2">
    <source>
        <dbReference type="Pfam" id="PF07584"/>
    </source>
</evidence>
<dbReference type="PANTHER" id="PTHR37464:SF1">
    <property type="entry name" value="BLL2463 PROTEIN"/>
    <property type="match status" value="1"/>
</dbReference>
<proteinExistence type="predicted"/>
<dbReference type="Proteomes" id="UP000318704">
    <property type="component" value="Chromosome"/>
</dbReference>
<accession>A0A517VPS0</accession>
<dbReference type="InterPro" id="IPR029062">
    <property type="entry name" value="Class_I_gatase-like"/>
</dbReference>
<feature type="transmembrane region" description="Helical" evidence="1">
    <location>
        <begin position="688"/>
        <end position="710"/>
    </location>
</feature>
<gene>
    <name evidence="4" type="ORF">V144x_04070</name>
</gene>
<dbReference type="SUPFAM" id="SSF53300">
    <property type="entry name" value="vWA-like"/>
    <property type="match status" value="1"/>
</dbReference>
<evidence type="ECO:0000259" key="3">
    <source>
        <dbReference type="Pfam" id="PF13519"/>
    </source>
</evidence>
<evidence type="ECO:0000313" key="4">
    <source>
        <dbReference type="EMBL" id="QDT94973.1"/>
    </source>
</evidence>
<sequence length="712" mass="79073">MEFLALIELTTPAMLAGLGLLSLPLIAHLMNRHARRRIVFPTLQFLRKSVATQSKLYRLRRWILLALRSLTVALIVMAFSRPVWLDADSDQLSSSDRAAVVLLIDTSASTAQQTDGVSLIHSLRVSADRILDSLKMETDVANIVYADAKPSATFPRLSPNFPVMREELSKIEATYERADMQGAIALAGEMLAKHEGERRLMILSDLQQTNWQDVVQSGDAGKSLPPNTRVTVVDVEEAPTENISLSDPHFYPSQPLIGQRVQLVVHVRNSSKRQKQVRIDVTVDAVEVSNQTVTLAAGEHRDVFFETILDGDGDHEILFEIPGDSLSVDNRAYLVVRTRNRLPVVIVSDDDHNEIGTASYFLSRALAPHDNSLNDRYEIRHFTSQSLVNAELSDAVAVFVAYLGSLTDRSARGLISYVEKGGGVLFFCGEGNVQKNLELLKRNTENTGILPWQPGPRRNFAKLDDALFITAGKWQSQLLREFDEQSQIAISQIRFQKSWSARLPAADAEVLLMFSDDSPALAMRRLGAGRFLLANFSPSLDSSDLAKYGAFVALIQIIAKQLRPADNSVRENVVGEIYQHPVRLPLEISGGNLVASNPEEKEIAITTSVEADQLALRIHQTEIPGFYRFKLKGKTIARASFNVDHREGDLSRIDKNTLLKSFDGEGTTADIQSTTGWEPMLNLRGRPLWGWFLVAAMCVVGIELACLGIWKR</sequence>
<evidence type="ECO:0000313" key="5">
    <source>
        <dbReference type="Proteomes" id="UP000318704"/>
    </source>
</evidence>
<dbReference type="Gene3D" id="3.40.50.410">
    <property type="entry name" value="von Willebrand factor, type A domain"/>
    <property type="match status" value="1"/>
</dbReference>
<reference evidence="4 5" key="1">
    <citation type="submission" date="2019-03" db="EMBL/GenBank/DDBJ databases">
        <title>Deep-cultivation of Planctomycetes and their phenomic and genomic characterization uncovers novel biology.</title>
        <authorList>
            <person name="Wiegand S."/>
            <person name="Jogler M."/>
            <person name="Boedeker C."/>
            <person name="Pinto D."/>
            <person name="Vollmers J."/>
            <person name="Rivas-Marin E."/>
            <person name="Kohn T."/>
            <person name="Peeters S.H."/>
            <person name="Heuer A."/>
            <person name="Rast P."/>
            <person name="Oberbeckmann S."/>
            <person name="Bunk B."/>
            <person name="Jeske O."/>
            <person name="Meyerdierks A."/>
            <person name="Storesund J.E."/>
            <person name="Kallscheuer N."/>
            <person name="Luecker S."/>
            <person name="Lage O.M."/>
            <person name="Pohl T."/>
            <person name="Merkel B.J."/>
            <person name="Hornburger P."/>
            <person name="Mueller R.-W."/>
            <person name="Bruemmer F."/>
            <person name="Labrenz M."/>
            <person name="Spormann A.M."/>
            <person name="Op den Camp H."/>
            <person name="Overmann J."/>
            <person name="Amann R."/>
            <person name="Jetten M.S.M."/>
            <person name="Mascher T."/>
            <person name="Medema M.H."/>
            <person name="Devos D.P."/>
            <person name="Kaster A.-K."/>
            <person name="Ovreas L."/>
            <person name="Rohde M."/>
            <person name="Galperin M.Y."/>
            <person name="Jogler C."/>
        </authorList>
    </citation>
    <scope>NUCLEOTIDE SEQUENCE [LARGE SCALE GENOMIC DNA]</scope>
    <source>
        <strain evidence="4 5">V144</strain>
    </source>
</reference>
<dbReference type="InterPro" id="IPR036465">
    <property type="entry name" value="vWFA_dom_sf"/>
</dbReference>
<dbReference type="InterPro" id="IPR011933">
    <property type="entry name" value="Double_TM_dom"/>
</dbReference>
<dbReference type="KEGG" id="gaw:V144x_04070"/>
<dbReference type="NCBIfam" id="TIGR02226">
    <property type="entry name" value="two_anch"/>
    <property type="match status" value="1"/>
</dbReference>
<organism evidence="4 5">
    <name type="scientific">Gimesia aquarii</name>
    <dbReference type="NCBI Taxonomy" id="2527964"/>
    <lineage>
        <taxon>Bacteria</taxon>
        <taxon>Pseudomonadati</taxon>
        <taxon>Planctomycetota</taxon>
        <taxon>Planctomycetia</taxon>
        <taxon>Planctomycetales</taxon>
        <taxon>Planctomycetaceae</taxon>
        <taxon>Gimesia</taxon>
    </lineage>
</organism>
<feature type="domain" description="Aerotolerance regulator N-terminal" evidence="2">
    <location>
        <begin position="8"/>
        <end position="82"/>
    </location>
</feature>
<dbReference type="Pfam" id="PF07584">
    <property type="entry name" value="BatA"/>
    <property type="match status" value="1"/>
</dbReference>
<dbReference type="RefSeq" id="WP_144980594.1">
    <property type="nucleotide sequence ID" value="NZ_CP037920.1"/>
</dbReference>
<evidence type="ECO:0000256" key="1">
    <source>
        <dbReference type="SAM" id="Phobius"/>
    </source>
</evidence>
<dbReference type="InterPro" id="IPR024163">
    <property type="entry name" value="Aerotolerance_reg_N"/>
</dbReference>
<name>A0A517VPS0_9PLAN</name>
<feature type="transmembrane region" description="Helical" evidence="1">
    <location>
        <begin position="62"/>
        <end position="84"/>
    </location>
</feature>
<dbReference type="SUPFAM" id="SSF52317">
    <property type="entry name" value="Class I glutamine amidotransferase-like"/>
    <property type="match status" value="1"/>
</dbReference>
<dbReference type="EMBL" id="CP037920">
    <property type="protein sequence ID" value="QDT94973.1"/>
    <property type="molecule type" value="Genomic_DNA"/>
</dbReference>
<dbReference type="InterPro" id="IPR002035">
    <property type="entry name" value="VWF_A"/>
</dbReference>
<keyword evidence="1" id="KW-0812">Transmembrane</keyword>
<keyword evidence="1" id="KW-1133">Transmembrane helix</keyword>
<feature type="transmembrane region" description="Helical" evidence="1">
    <location>
        <begin position="12"/>
        <end position="30"/>
    </location>
</feature>
<dbReference type="PANTHER" id="PTHR37464">
    <property type="entry name" value="BLL2463 PROTEIN"/>
    <property type="match status" value="1"/>
</dbReference>
<dbReference type="Gene3D" id="3.40.50.880">
    <property type="match status" value="1"/>
</dbReference>
<feature type="domain" description="VWFA" evidence="3">
    <location>
        <begin position="100"/>
        <end position="205"/>
    </location>
</feature>
<dbReference type="Pfam" id="PF13519">
    <property type="entry name" value="VWA_2"/>
    <property type="match status" value="1"/>
</dbReference>
<protein>
    <recommendedName>
        <fullName evidence="6">VWFA domain-containing protein</fullName>
    </recommendedName>
</protein>